<dbReference type="Gene3D" id="6.10.250.1450">
    <property type="match status" value="1"/>
</dbReference>
<dbReference type="PANTHER" id="PTHR43578:SF3">
    <property type="entry name" value="NADH-QUINONE OXIDOREDUCTASE SUBUNIT F"/>
    <property type="match status" value="1"/>
</dbReference>
<comment type="caution">
    <text evidence="7">The sequence shown here is derived from an EMBL/GenBank/DDBJ whole genome shotgun (WGS) entry which is preliminary data.</text>
</comment>
<dbReference type="FunFam" id="3.40.50.11540:FF:000001">
    <property type="entry name" value="NADH dehydrogenase [ubiquinone] flavoprotein 1, mitochondrial"/>
    <property type="match status" value="1"/>
</dbReference>
<dbReference type="Gene3D" id="3.10.20.600">
    <property type="match status" value="1"/>
</dbReference>
<protein>
    <submittedName>
        <fullName evidence="7">NADH-quinone oxidoreductase subunit NuoF</fullName>
    </submittedName>
</protein>
<evidence type="ECO:0000313" key="8">
    <source>
        <dbReference type="Proteomes" id="UP000282321"/>
    </source>
</evidence>
<dbReference type="InterPro" id="IPR011538">
    <property type="entry name" value="Nuo51_FMN-bd"/>
</dbReference>
<comment type="similarity">
    <text evidence="1">Belongs to the complex I 51 kDa subunit family.</text>
</comment>
<keyword evidence="5" id="KW-0411">Iron-sulfur</keyword>
<dbReference type="SUPFAM" id="SSF140490">
    <property type="entry name" value="Nqo1C-terminal domain-like"/>
    <property type="match status" value="1"/>
</dbReference>
<keyword evidence="3" id="KW-0479">Metal-binding</keyword>
<dbReference type="AlphaFoldDB" id="A0A660S4J4"/>
<evidence type="ECO:0000256" key="3">
    <source>
        <dbReference type="ARBA" id="ARBA00022723"/>
    </source>
</evidence>
<dbReference type="EMBL" id="QNBC01000164">
    <property type="protein sequence ID" value="RKX64408.1"/>
    <property type="molecule type" value="Genomic_DNA"/>
</dbReference>
<sequence length="425" mass="46515">MKTINDNIMLDSKYAIVLENVGKIDPMKISDYIENNGYEALRKALSDMKPNEVVESVKKSGLRGRGGAGFPTGLKWSITVPLKGEKFILCNADEGEPGTFKDRLIMEGDPHKLIEGMILAGYAVGAHKGYIYIRGEYKNSIETMKHAIEEARKNGYLGENIFNSGFSFDIKVNMGAGAYVCGEETALIESLEGKRGNPRIKPPFPGIKGVWNKPTVVNNVETLANIPAIIDKGAEWFTSIGTEKSPGTKVFSILGHVNNPGAVEAPFGTTLRELIYEYGKGIKGGKEIKAVLIGGAAGVFLPKSKLNLKMDYETLKENNAVLGSGAILVMDEDTDIFDMLVNVMEFFKEESCGQCSPCRIGNPMILNILDKIKRKKDLKGNKWEIILKTASAMKETSLCALGQSAIMPISSAYTYFKDELENQGE</sequence>
<evidence type="ECO:0000313" key="7">
    <source>
        <dbReference type="EMBL" id="RKX64408.1"/>
    </source>
</evidence>
<dbReference type="SUPFAM" id="SSF142019">
    <property type="entry name" value="Nqo1 FMN-binding domain-like"/>
    <property type="match status" value="1"/>
</dbReference>
<dbReference type="Pfam" id="PF10589">
    <property type="entry name" value="NADH_4Fe-4S"/>
    <property type="match status" value="1"/>
</dbReference>
<proteinExistence type="inferred from homology"/>
<dbReference type="GO" id="GO:0051539">
    <property type="term" value="F:4 iron, 4 sulfur cluster binding"/>
    <property type="evidence" value="ECO:0007669"/>
    <property type="project" value="UniProtKB-KW"/>
</dbReference>
<keyword evidence="4" id="KW-0408">Iron</keyword>
<dbReference type="NCBIfam" id="NF010120">
    <property type="entry name" value="PRK13596.1"/>
    <property type="match status" value="1"/>
</dbReference>
<name>A0A660S4J4_UNCT6</name>
<gene>
    <name evidence="7" type="ORF">DRP44_08345</name>
</gene>
<dbReference type="SMART" id="SM00928">
    <property type="entry name" value="NADH_4Fe-4S"/>
    <property type="match status" value="1"/>
</dbReference>
<dbReference type="GO" id="GO:0008137">
    <property type="term" value="F:NADH dehydrogenase (ubiquinone) activity"/>
    <property type="evidence" value="ECO:0007669"/>
    <property type="project" value="InterPro"/>
</dbReference>
<accession>A0A660S4J4</accession>
<dbReference type="InterPro" id="IPR019554">
    <property type="entry name" value="Soluble_ligand-bd"/>
</dbReference>
<dbReference type="InterPro" id="IPR037207">
    <property type="entry name" value="Nuop51_4Fe4S-bd_sf"/>
</dbReference>
<evidence type="ECO:0000256" key="1">
    <source>
        <dbReference type="ARBA" id="ARBA00007523"/>
    </source>
</evidence>
<dbReference type="InterPro" id="IPR019575">
    <property type="entry name" value="Nuop51_4Fe4S-bd"/>
</dbReference>
<dbReference type="Pfam" id="PF10531">
    <property type="entry name" value="SLBB"/>
    <property type="match status" value="1"/>
</dbReference>
<evidence type="ECO:0000259" key="6">
    <source>
        <dbReference type="SMART" id="SM00928"/>
    </source>
</evidence>
<evidence type="ECO:0000256" key="2">
    <source>
        <dbReference type="ARBA" id="ARBA00022485"/>
    </source>
</evidence>
<dbReference type="Pfam" id="PF01512">
    <property type="entry name" value="Complex1_51K"/>
    <property type="match status" value="1"/>
</dbReference>
<dbReference type="PANTHER" id="PTHR43578">
    <property type="entry name" value="NADH-QUINONE OXIDOREDUCTASE SUBUNIT F"/>
    <property type="match status" value="1"/>
</dbReference>
<dbReference type="InterPro" id="IPR037225">
    <property type="entry name" value="Nuo51_FMN-bd_sf"/>
</dbReference>
<dbReference type="PROSITE" id="PS00644">
    <property type="entry name" value="COMPLEX1_51K_1"/>
    <property type="match status" value="1"/>
</dbReference>
<dbReference type="PROSITE" id="PS00645">
    <property type="entry name" value="COMPLEX1_51K_2"/>
    <property type="match status" value="1"/>
</dbReference>
<dbReference type="SUPFAM" id="SSF142984">
    <property type="entry name" value="Nqo1 middle domain-like"/>
    <property type="match status" value="1"/>
</dbReference>
<organism evidence="7 8">
    <name type="scientific">candidate division TA06 bacterium</name>
    <dbReference type="NCBI Taxonomy" id="2250710"/>
    <lineage>
        <taxon>Bacteria</taxon>
        <taxon>Bacteria division TA06</taxon>
    </lineage>
</organism>
<dbReference type="GO" id="GO:0046872">
    <property type="term" value="F:metal ion binding"/>
    <property type="evidence" value="ECO:0007669"/>
    <property type="project" value="UniProtKB-KW"/>
</dbReference>
<dbReference type="Proteomes" id="UP000282321">
    <property type="component" value="Unassembled WGS sequence"/>
</dbReference>
<feature type="domain" description="NADH-ubiquinone oxidoreductase 51kDa subunit iron-sulphur binding" evidence="6">
    <location>
        <begin position="337"/>
        <end position="382"/>
    </location>
</feature>
<evidence type="ECO:0000256" key="5">
    <source>
        <dbReference type="ARBA" id="ARBA00023014"/>
    </source>
</evidence>
<evidence type="ECO:0000256" key="4">
    <source>
        <dbReference type="ARBA" id="ARBA00023004"/>
    </source>
</evidence>
<dbReference type="InterPro" id="IPR001949">
    <property type="entry name" value="NADH-UbQ_OxRdtase_51kDa_CS"/>
</dbReference>
<dbReference type="GO" id="GO:0010181">
    <property type="term" value="F:FMN binding"/>
    <property type="evidence" value="ECO:0007669"/>
    <property type="project" value="InterPro"/>
</dbReference>
<dbReference type="Gene3D" id="3.40.50.11540">
    <property type="entry name" value="NADH-ubiquinone oxidoreductase 51kDa subunit"/>
    <property type="match status" value="1"/>
</dbReference>
<keyword evidence="2" id="KW-0004">4Fe-4S</keyword>
<dbReference type="Gene3D" id="1.20.1440.230">
    <property type="entry name" value="NADH-ubiquinone oxidoreductase 51kDa subunit, iron-sulphur binding domain"/>
    <property type="match status" value="1"/>
</dbReference>
<reference evidence="7 8" key="1">
    <citation type="submission" date="2018-06" db="EMBL/GenBank/DDBJ databases">
        <title>Extensive metabolic versatility and redundancy in microbially diverse, dynamic hydrothermal sediments.</title>
        <authorList>
            <person name="Dombrowski N."/>
            <person name="Teske A."/>
            <person name="Baker B.J."/>
        </authorList>
    </citation>
    <scope>NUCLEOTIDE SEQUENCE [LARGE SCALE GENOMIC DNA]</scope>
    <source>
        <strain evidence="7">B35_G9</strain>
    </source>
</reference>